<dbReference type="SUPFAM" id="SSF51445">
    <property type="entry name" value="(Trans)glycosidases"/>
    <property type="match status" value="1"/>
</dbReference>
<dbReference type="PANTHER" id="PTHR12631:SF10">
    <property type="entry name" value="BETA-XYLOSIDASE-LIKE PROTEIN-RELATED"/>
    <property type="match status" value="1"/>
</dbReference>
<keyword evidence="3" id="KW-1185">Reference proteome</keyword>
<feature type="domain" description="HTH cro/C1-type" evidence="1">
    <location>
        <begin position="9"/>
        <end position="66"/>
    </location>
</feature>
<dbReference type="InterPro" id="IPR001387">
    <property type="entry name" value="Cro/C1-type_HTH"/>
</dbReference>
<dbReference type="GO" id="GO:0003677">
    <property type="term" value="F:DNA binding"/>
    <property type="evidence" value="ECO:0007669"/>
    <property type="project" value="InterPro"/>
</dbReference>
<organism evidence="2 3">
    <name type="scientific">Nonomuraea solani</name>
    <dbReference type="NCBI Taxonomy" id="1144553"/>
    <lineage>
        <taxon>Bacteria</taxon>
        <taxon>Bacillati</taxon>
        <taxon>Actinomycetota</taxon>
        <taxon>Actinomycetes</taxon>
        <taxon>Streptosporangiales</taxon>
        <taxon>Streptosporangiaceae</taxon>
        <taxon>Nonomuraea</taxon>
    </lineage>
</organism>
<dbReference type="PANTHER" id="PTHR12631">
    <property type="entry name" value="ALPHA-L-IDURONIDASE"/>
    <property type="match status" value="1"/>
</dbReference>
<dbReference type="Gene3D" id="3.20.20.80">
    <property type="entry name" value="Glycosidases"/>
    <property type="match status" value="1"/>
</dbReference>
<dbReference type="SMART" id="SM00530">
    <property type="entry name" value="HTH_XRE"/>
    <property type="match status" value="1"/>
</dbReference>
<evidence type="ECO:0000313" key="3">
    <source>
        <dbReference type="Proteomes" id="UP000236732"/>
    </source>
</evidence>
<dbReference type="Proteomes" id="UP000236732">
    <property type="component" value="Unassembled WGS sequence"/>
</dbReference>
<gene>
    <name evidence="2" type="ORF">SAMN05444920_118141</name>
</gene>
<dbReference type="InterPro" id="IPR051923">
    <property type="entry name" value="Glycosyl_Hydrolase_39"/>
</dbReference>
<dbReference type="AlphaFoldDB" id="A0A1H6ET17"/>
<dbReference type="InterPro" id="IPR017853">
    <property type="entry name" value="GH"/>
</dbReference>
<dbReference type="Pfam" id="PF13560">
    <property type="entry name" value="HTH_31"/>
    <property type="match status" value="1"/>
</dbReference>
<dbReference type="RefSeq" id="WP_103962072.1">
    <property type="nucleotide sequence ID" value="NZ_FNVT01000018.1"/>
</dbReference>
<dbReference type="CDD" id="cd00093">
    <property type="entry name" value="HTH_XRE"/>
    <property type="match status" value="1"/>
</dbReference>
<dbReference type="SUPFAM" id="SSF47413">
    <property type="entry name" value="lambda repressor-like DNA-binding domains"/>
    <property type="match status" value="1"/>
</dbReference>
<accession>A0A1H6ET17</accession>
<proteinExistence type="predicted"/>
<dbReference type="EMBL" id="FNVT01000018">
    <property type="protein sequence ID" value="SEH00952.1"/>
    <property type="molecule type" value="Genomic_DNA"/>
</dbReference>
<protein>
    <submittedName>
        <fullName evidence="2">Helix-turn-helix domain-containing protein</fullName>
    </submittedName>
</protein>
<dbReference type="InterPro" id="IPR010982">
    <property type="entry name" value="Lambda_DNA-bd_dom_sf"/>
</dbReference>
<evidence type="ECO:0000259" key="1">
    <source>
        <dbReference type="SMART" id="SM00530"/>
    </source>
</evidence>
<sequence length="557" mass="60271">MPKSAELGALLTLLKERSGHSYQSIGRVINASKSAVHRYCTGHSLPPEFGVVERIARVCGARPDELSRLYRLWEAAVLSAQDAQDTQNAQDLPDEPVAEPVAEPVPAPVGRAAPRHRAGALAMFVGLLAVMALILAPSGGRVVPARSPVNGGPAVPGIWTLPAAPVPATLFGVTINSATGAMPGFRVGAVRLWDSGTLWAHLQPHRGAFDWSVLDRLVNGARRAGRPVLFVMGGTPQWASPNGRIGPYPGGSRTSPPDRLADWDGFVTGLATRYRGRIEAYELWVLANDPRFYSGSMETLVEMTRRASRIIRSVDPSAVLVCPGMGRLWSADGRASLRRFAELGGFDHCDVAGIKLHQRQAGDPPETMLELAATADRAFHEAGVHPRLWSTGTTYDIPLQGKLEETKARNHAVRFYLTGLYARHFNLERMYFYNWGGTKIPIVLQAVGRPPTAAARAVEELQRWLAHARHYSCGHGAAIGLPANVWRCQFAITQPGRSREAAVLWTDSGTATITTPVDIEAVRRLDGGVAAVRAGYGLRVGEEPVLVEPARQGRSRP</sequence>
<reference evidence="2 3" key="1">
    <citation type="submission" date="2016-10" db="EMBL/GenBank/DDBJ databases">
        <authorList>
            <person name="de Groot N.N."/>
        </authorList>
    </citation>
    <scope>NUCLEOTIDE SEQUENCE [LARGE SCALE GENOMIC DNA]</scope>
    <source>
        <strain evidence="2 3">CGMCC 4.7037</strain>
    </source>
</reference>
<dbReference type="GO" id="GO:0004553">
    <property type="term" value="F:hydrolase activity, hydrolyzing O-glycosyl compounds"/>
    <property type="evidence" value="ECO:0007669"/>
    <property type="project" value="TreeGrafter"/>
</dbReference>
<dbReference type="OrthoDB" id="7180791at2"/>
<evidence type="ECO:0000313" key="2">
    <source>
        <dbReference type="EMBL" id="SEH00952.1"/>
    </source>
</evidence>
<name>A0A1H6ET17_9ACTN</name>